<feature type="domain" description="RING-type" evidence="11">
    <location>
        <begin position="12"/>
        <end position="55"/>
    </location>
</feature>
<evidence type="ECO:0000256" key="4">
    <source>
        <dbReference type="ARBA" id="ARBA00022723"/>
    </source>
</evidence>
<keyword evidence="10" id="KW-0175">Coiled coil</keyword>
<dbReference type="Pfam" id="PF00787">
    <property type="entry name" value="PX"/>
    <property type="match status" value="1"/>
</dbReference>
<dbReference type="AlphaFoldDB" id="A0AAN8WFF2"/>
<evidence type="ECO:0000256" key="5">
    <source>
        <dbReference type="ARBA" id="ARBA00022771"/>
    </source>
</evidence>
<dbReference type="PROSITE" id="PS50195">
    <property type="entry name" value="PX"/>
    <property type="match status" value="1"/>
</dbReference>
<feature type="coiled-coil region" evidence="10">
    <location>
        <begin position="270"/>
        <end position="304"/>
    </location>
</feature>
<dbReference type="GO" id="GO:0035091">
    <property type="term" value="F:phosphatidylinositol binding"/>
    <property type="evidence" value="ECO:0007669"/>
    <property type="project" value="InterPro"/>
</dbReference>
<protein>
    <submittedName>
        <fullName evidence="13">Uncharacterized protein</fullName>
    </submittedName>
</protein>
<evidence type="ECO:0000313" key="14">
    <source>
        <dbReference type="Proteomes" id="UP001381693"/>
    </source>
</evidence>
<keyword evidence="8" id="KW-0968">Cytoplasmic vesicle</keyword>
<dbReference type="InterPro" id="IPR001683">
    <property type="entry name" value="PX_dom"/>
</dbReference>
<accession>A0AAN8WFF2</accession>
<evidence type="ECO:0000259" key="11">
    <source>
        <dbReference type="PROSITE" id="PS50089"/>
    </source>
</evidence>
<dbReference type="Pfam" id="PF10456">
    <property type="entry name" value="BAR_3_WASP_bdg"/>
    <property type="match status" value="1"/>
</dbReference>
<dbReference type="InterPro" id="IPR001841">
    <property type="entry name" value="Znf_RING"/>
</dbReference>
<dbReference type="PROSITE" id="PS50089">
    <property type="entry name" value="ZF_RING_2"/>
    <property type="match status" value="1"/>
</dbReference>
<dbReference type="SUPFAM" id="SSF64268">
    <property type="entry name" value="PX domain"/>
    <property type="match status" value="1"/>
</dbReference>
<keyword evidence="4" id="KW-0479">Metal-binding</keyword>
<dbReference type="GO" id="GO:0030659">
    <property type="term" value="C:cytoplasmic vesicle membrane"/>
    <property type="evidence" value="ECO:0007669"/>
    <property type="project" value="UniProtKB-SubCell"/>
</dbReference>
<dbReference type="Gene3D" id="3.30.1520.10">
    <property type="entry name" value="Phox-like domain"/>
    <property type="match status" value="1"/>
</dbReference>
<comment type="caution">
    <text evidence="13">The sequence shown here is derived from an EMBL/GenBank/DDBJ whole genome shotgun (WGS) entry which is preliminary data.</text>
</comment>
<proteinExistence type="inferred from homology"/>
<dbReference type="InterPro" id="IPR027267">
    <property type="entry name" value="AH/BAR_dom_sf"/>
</dbReference>
<evidence type="ECO:0000256" key="3">
    <source>
        <dbReference type="ARBA" id="ARBA00022443"/>
    </source>
</evidence>
<dbReference type="PROSITE" id="PS00518">
    <property type="entry name" value="ZF_RING_1"/>
    <property type="match status" value="1"/>
</dbReference>
<dbReference type="GO" id="GO:0008270">
    <property type="term" value="F:zinc ion binding"/>
    <property type="evidence" value="ECO:0007669"/>
    <property type="project" value="UniProtKB-KW"/>
</dbReference>
<name>A0AAN8WFF2_HALRR</name>
<dbReference type="GO" id="GO:0016197">
    <property type="term" value="P:endosomal transport"/>
    <property type="evidence" value="ECO:0007669"/>
    <property type="project" value="TreeGrafter"/>
</dbReference>
<reference evidence="13 14" key="1">
    <citation type="submission" date="2023-11" db="EMBL/GenBank/DDBJ databases">
        <title>Halocaridina rubra genome assembly.</title>
        <authorList>
            <person name="Smith C."/>
        </authorList>
    </citation>
    <scope>NUCLEOTIDE SEQUENCE [LARGE SCALE GENOMIC DNA]</scope>
    <source>
        <strain evidence="13">EP-1</strain>
        <tissue evidence="13">Whole</tissue>
    </source>
</reference>
<dbReference type="Gene3D" id="3.30.40.10">
    <property type="entry name" value="Zinc/RING finger domain, C3HC4 (zinc finger)"/>
    <property type="match status" value="1"/>
</dbReference>
<keyword evidence="14" id="KW-1185">Reference proteome</keyword>
<organism evidence="13 14">
    <name type="scientific">Halocaridina rubra</name>
    <name type="common">Hawaiian red shrimp</name>
    <dbReference type="NCBI Taxonomy" id="373956"/>
    <lineage>
        <taxon>Eukaryota</taxon>
        <taxon>Metazoa</taxon>
        <taxon>Ecdysozoa</taxon>
        <taxon>Arthropoda</taxon>
        <taxon>Crustacea</taxon>
        <taxon>Multicrustacea</taxon>
        <taxon>Malacostraca</taxon>
        <taxon>Eumalacostraca</taxon>
        <taxon>Eucarida</taxon>
        <taxon>Decapoda</taxon>
        <taxon>Pleocyemata</taxon>
        <taxon>Caridea</taxon>
        <taxon>Atyoidea</taxon>
        <taxon>Atyidae</taxon>
        <taxon>Halocaridina</taxon>
    </lineage>
</organism>
<comment type="similarity">
    <text evidence="2">Belongs to the sorting nexin family.</text>
</comment>
<dbReference type="SMART" id="SM00312">
    <property type="entry name" value="PX"/>
    <property type="match status" value="1"/>
</dbReference>
<dbReference type="InterPro" id="IPR017907">
    <property type="entry name" value="Znf_RING_CS"/>
</dbReference>
<evidence type="ECO:0000256" key="8">
    <source>
        <dbReference type="ARBA" id="ARBA00023329"/>
    </source>
</evidence>
<evidence type="ECO:0000256" key="10">
    <source>
        <dbReference type="SAM" id="Coils"/>
    </source>
</evidence>
<evidence type="ECO:0000256" key="6">
    <source>
        <dbReference type="ARBA" id="ARBA00022833"/>
    </source>
</evidence>
<dbReference type="FunFam" id="3.30.1520.10:FF:000004">
    <property type="entry name" value="Sorting nexin"/>
    <property type="match status" value="1"/>
</dbReference>
<evidence type="ECO:0000259" key="12">
    <source>
        <dbReference type="PROSITE" id="PS50195"/>
    </source>
</evidence>
<evidence type="ECO:0000256" key="2">
    <source>
        <dbReference type="ARBA" id="ARBA00010883"/>
    </source>
</evidence>
<dbReference type="Gene3D" id="1.20.1270.60">
    <property type="entry name" value="Arfaptin homology (AH) domain/BAR domain"/>
    <property type="match status" value="1"/>
</dbReference>
<keyword evidence="5 9" id="KW-0863">Zinc-finger</keyword>
<dbReference type="InterPro" id="IPR019497">
    <property type="entry name" value="Sorting_nexin_WASP-bd-dom"/>
</dbReference>
<dbReference type="InterPro" id="IPR013083">
    <property type="entry name" value="Znf_RING/FYVE/PHD"/>
</dbReference>
<dbReference type="PANTHER" id="PTHR45827">
    <property type="entry name" value="SORTING NEXIN"/>
    <property type="match status" value="1"/>
</dbReference>
<gene>
    <name evidence="13" type="ORF">SK128_021356</name>
</gene>
<evidence type="ECO:0000256" key="7">
    <source>
        <dbReference type="ARBA" id="ARBA00023136"/>
    </source>
</evidence>
<dbReference type="SMART" id="SM00184">
    <property type="entry name" value="RING"/>
    <property type="match status" value="1"/>
</dbReference>
<dbReference type="GO" id="GO:0005886">
    <property type="term" value="C:plasma membrane"/>
    <property type="evidence" value="ECO:0007669"/>
    <property type="project" value="TreeGrafter"/>
</dbReference>
<dbReference type="GO" id="GO:0006897">
    <property type="term" value="P:endocytosis"/>
    <property type="evidence" value="ECO:0007669"/>
    <property type="project" value="TreeGrafter"/>
</dbReference>
<dbReference type="Proteomes" id="UP001381693">
    <property type="component" value="Unassembled WGS sequence"/>
</dbReference>
<dbReference type="SUPFAM" id="SSF57850">
    <property type="entry name" value="RING/U-box"/>
    <property type="match status" value="1"/>
</dbReference>
<keyword evidence="3" id="KW-0728">SH3 domain</keyword>
<dbReference type="GO" id="GO:0097320">
    <property type="term" value="P:plasma membrane tubulation"/>
    <property type="evidence" value="ECO:0007669"/>
    <property type="project" value="TreeGrafter"/>
</dbReference>
<dbReference type="InterPro" id="IPR036871">
    <property type="entry name" value="PX_dom_sf"/>
</dbReference>
<feature type="domain" description="PX" evidence="12">
    <location>
        <begin position="129"/>
        <end position="238"/>
    </location>
</feature>
<dbReference type="PANTHER" id="PTHR45827:SF1">
    <property type="entry name" value="SORTING NEXIN"/>
    <property type="match status" value="1"/>
</dbReference>
<dbReference type="EMBL" id="JAXCGZ010022988">
    <property type="protein sequence ID" value="KAK7019666.1"/>
    <property type="molecule type" value="Genomic_DNA"/>
</dbReference>
<comment type="subcellular location">
    <subcellularLocation>
        <location evidence="1">Cytoplasmic vesicle membrane</location>
    </subcellularLocation>
</comment>
<keyword evidence="7" id="KW-0472">Membrane</keyword>
<evidence type="ECO:0000313" key="13">
    <source>
        <dbReference type="EMBL" id="KAK7019666.1"/>
    </source>
</evidence>
<dbReference type="Pfam" id="PF13639">
    <property type="entry name" value="zf-RING_2"/>
    <property type="match status" value="1"/>
</dbReference>
<keyword evidence="6" id="KW-0862">Zinc</keyword>
<sequence length="474" mass="54307">MATAMSDPDLTCIICQEDFSDSLHPRSLACGHSLCTECLDNYFLKDRDKVCPECRQPFYGKSSADLPVNFSLLRLARSTTTTKCIKKQSCEQEFSQRKLDPQPKIAKGSKIVIEDMGFGPVWKAGSCEFSCEISSPSMQSEFLGMKNYISYSVLPSFSTKHVSRRYKQFDWLHKQLKTIYPLIVLPPLPEKHILGNLEESVVNHRTYMLQVWLNRICRHPVLSHCEMFQLFITVSNEKLWRAGSIKVTSETEAYKTFCTKVEIPNFVLDLEQIEAKVEGYAYAINELEKALNELQSAALNQADNYMSNISKENIDIGRSFEKLAHAFGIEPTSDDPKLPLTIYLVGEAFLKMSELPMVDLENEWRSLNSLLSEYYSLVGGLHKILQLIRKEISKARQPESDNFEEVKVAAYVFQAEVAHYYQVLAKDIKVFFKSILNKQYAFYQMILKHLKETFNAIMQQDTEEPSAPPLELVE</sequence>
<evidence type="ECO:0000256" key="9">
    <source>
        <dbReference type="PROSITE-ProRule" id="PRU00175"/>
    </source>
</evidence>
<evidence type="ECO:0000256" key="1">
    <source>
        <dbReference type="ARBA" id="ARBA00004156"/>
    </source>
</evidence>